<evidence type="ECO:0000259" key="6">
    <source>
        <dbReference type="PROSITE" id="PS50110"/>
    </source>
</evidence>
<dbReference type="Proteomes" id="UP001620408">
    <property type="component" value="Unassembled WGS sequence"/>
</dbReference>
<evidence type="ECO:0000256" key="4">
    <source>
        <dbReference type="PROSITE-ProRule" id="PRU00169"/>
    </source>
</evidence>
<dbReference type="InterPro" id="IPR001789">
    <property type="entry name" value="Sig_transdc_resp-reg_receiver"/>
</dbReference>
<evidence type="ECO:0000256" key="2">
    <source>
        <dbReference type="ARBA" id="ARBA00023125"/>
    </source>
</evidence>
<feature type="domain" description="HTH luxR-type" evidence="5">
    <location>
        <begin position="162"/>
        <end position="227"/>
    </location>
</feature>
<accession>A0ABW8K138</accession>
<dbReference type="SMART" id="SM00421">
    <property type="entry name" value="HTH_LUXR"/>
    <property type="match status" value="1"/>
</dbReference>
<dbReference type="Gene3D" id="1.10.10.10">
    <property type="entry name" value="Winged helix-like DNA-binding domain superfamily/Winged helix DNA-binding domain"/>
    <property type="match status" value="1"/>
</dbReference>
<sequence>MMGTTGEAIALSPALVVEDDPAMRLRLARLLAEQPGAAVPPVFAGSLAEAKSCLENDSIRMALVDIGLPDGNGIELIAWLRTHRPHVPAVVISAWGDEETVLAALRAGAIGYLLKEREDAELTLALQSIQRGGAPIDPFVARRILALLGAADEPVASTPPSAATTGETLSERESEVLRLVARGFSNREIAELTGLSRFTIESYTKSIYRKLAVGSRTAAVFEAKALGLLH</sequence>
<evidence type="ECO:0000313" key="8">
    <source>
        <dbReference type="Proteomes" id="UP001620408"/>
    </source>
</evidence>
<evidence type="ECO:0000256" key="3">
    <source>
        <dbReference type="ARBA" id="ARBA00023163"/>
    </source>
</evidence>
<dbReference type="PROSITE" id="PS00622">
    <property type="entry name" value="HTH_LUXR_1"/>
    <property type="match status" value="1"/>
</dbReference>
<keyword evidence="8" id="KW-1185">Reference proteome</keyword>
<dbReference type="EMBL" id="JADIKD010000007">
    <property type="protein sequence ID" value="MFK2916614.1"/>
    <property type="molecule type" value="Genomic_DNA"/>
</dbReference>
<feature type="domain" description="Response regulatory" evidence="6">
    <location>
        <begin position="13"/>
        <end position="130"/>
    </location>
</feature>
<reference evidence="7 8" key="1">
    <citation type="submission" date="2020-10" db="EMBL/GenBank/DDBJ databases">
        <title>Phylogeny of dyella-like bacteria.</title>
        <authorList>
            <person name="Fu J."/>
        </authorList>
    </citation>
    <scope>NUCLEOTIDE SEQUENCE [LARGE SCALE GENOMIC DNA]</scope>
    <source>
        <strain evidence="7 8">BB4</strain>
    </source>
</reference>
<dbReference type="Pfam" id="PF00072">
    <property type="entry name" value="Response_reg"/>
    <property type="match status" value="1"/>
</dbReference>
<name>A0ABW8K138_9GAMM</name>
<dbReference type="SMART" id="SM00448">
    <property type="entry name" value="REC"/>
    <property type="match status" value="1"/>
</dbReference>
<proteinExistence type="predicted"/>
<dbReference type="PANTHER" id="PTHR43214">
    <property type="entry name" value="TWO-COMPONENT RESPONSE REGULATOR"/>
    <property type="match status" value="1"/>
</dbReference>
<dbReference type="InterPro" id="IPR039420">
    <property type="entry name" value="WalR-like"/>
</dbReference>
<evidence type="ECO:0000313" key="7">
    <source>
        <dbReference type="EMBL" id="MFK2916614.1"/>
    </source>
</evidence>
<feature type="modified residue" description="4-aspartylphosphate" evidence="4">
    <location>
        <position position="65"/>
    </location>
</feature>
<keyword evidence="3" id="KW-0804">Transcription</keyword>
<dbReference type="InterPro" id="IPR036388">
    <property type="entry name" value="WH-like_DNA-bd_sf"/>
</dbReference>
<dbReference type="CDD" id="cd06170">
    <property type="entry name" value="LuxR_C_like"/>
    <property type="match status" value="1"/>
</dbReference>
<dbReference type="PROSITE" id="PS50110">
    <property type="entry name" value="RESPONSE_REGULATORY"/>
    <property type="match status" value="1"/>
</dbReference>
<protein>
    <submittedName>
        <fullName evidence="7">Response regulator transcription factor</fullName>
    </submittedName>
</protein>
<dbReference type="SUPFAM" id="SSF52172">
    <property type="entry name" value="CheY-like"/>
    <property type="match status" value="1"/>
</dbReference>
<dbReference type="InterPro" id="IPR000792">
    <property type="entry name" value="Tscrpt_reg_LuxR_C"/>
</dbReference>
<keyword evidence="1" id="KW-0805">Transcription regulation</keyword>
<gene>
    <name evidence="7" type="ORF">ISS97_05015</name>
</gene>
<dbReference type="PROSITE" id="PS50043">
    <property type="entry name" value="HTH_LUXR_2"/>
    <property type="match status" value="1"/>
</dbReference>
<dbReference type="Gene3D" id="3.40.50.2300">
    <property type="match status" value="1"/>
</dbReference>
<evidence type="ECO:0000256" key="1">
    <source>
        <dbReference type="ARBA" id="ARBA00023015"/>
    </source>
</evidence>
<dbReference type="PANTHER" id="PTHR43214:SF41">
    <property type="entry name" value="NITRATE_NITRITE RESPONSE REGULATOR PROTEIN NARP"/>
    <property type="match status" value="1"/>
</dbReference>
<dbReference type="CDD" id="cd00156">
    <property type="entry name" value="REC"/>
    <property type="match status" value="1"/>
</dbReference>
<dbReference type="InterPro" id="IPR011006">
    <property type="entry name" value="CheY-like_superfamily"/>
</dbReference>
<dbReference type="PRINTS" id="PR00038">
    <property type="entry name" value="HTHLUXR"/>
</dbReference>
<evidence type="ECO:0000259" key="5">
    <source>
        <dbReference type="PROSITE" id="PS50043"/>
    </source>
</evidence>
<dbReference type="SUPFAM" id="SSF46894">
    <property type="entry name" value="C-terminal effector domain of the bipartite response regulators"/>
    <property type="match status" value="1"/>
</dbReference>
<keyword evidence="2" id="KW-0238">DNA-binding</keyword>
<comment type="caution">
    <text evidence="7">The sequence shown here is derived from an EMBL/GenBank/DDBJ whole genome shotgun (WGS) entry which is preliminary data.</text>
</comment>
<dbReference type="InterPro" id="IPR016032">
    <property type="entry name" value="Sig_transdc_resp-reg_C-effctor"/>
</dbReference>
<keyword evidence="4" id="KW-0597">Phosphoprotein</keyword>
<organism evidence="7 8">
    <name type="scientific">Dyella koreensis</name>
    <dbReference type="NCBI Taxonomy" id="311235"/>
    <lineage>
        <taxon>Bacteria</taxon>
        <taxon>Pseudomonadati</taxon>
        <taxon>Pseudomonadota</taxon>
        <taxon>Gammaproteobacteria</taxon>
        <taxon>Lysobacterales</taxon>
        <taxon>Rhodanobacteraceae</taxon>
        <taxon>Dyella</taxon>
    </lineage>
</organism>
<dbReference type="Pfam" id="PF00196">
    <property type="entry name" value="GerE"/>
    <property type="match status" value="1"/>
</dbReference>